<dbReference type="KEGG" id="caua:113073237"/>
<feature type="domain" description="AIG1-type G" evidence="5">
    <location>
        <begin position="7"/>
        <end position="219"/>
    </location>
</feature>
<dbReference type="FunFam" id="3.40.50.300:FF:001809">
    <property type="entry name" value="Si:ch1073-365p7.2"/>
    <property type="match status" value="1"/>
</dbReference>
<dbReference type="PANTHER" id="PTHR10903:SF62">
    <property type="entry name" value="GTPASE IMAP FAMILY MEMBER 4-LIKE-RELATED"/>
    <property type="match status" value="1"/>
</dbReference>
<dbReference type="RefSeq" id="XP_026101901.1">
    <property type="nucleotide sequence ID" value="XM_026246116.1"/>
</dbReference>
<name>A0A6P6N0Q5_CARAU</name>
<dbReference type="PANTHER" id="PTHR10903">
    <property type="entry name" value="GTPASE, IMAP FAMILY MEMBER-RELATED"/>
    <property type="match status" value="1"/>
</dbReference>
<sequence length="294" mass="34118">MGSRVSLPERKIILLGKTGDGKSSAGNTILGENVFTTKNCNMASYGRVEYQKREGKVNGRKITVIDTTGACDTDLNDEEIKSEILKALINCAPTIDAFVVVLQVGRYTERENAVVQKILKPFKEEHFLKHTVTLFTFGEQLEDQTIEEFVKTSSHLQQLVDKCGGRCHVIDNKHWNKCKWGNKSNKVQVKNLLNTIDEMEEKDIQEEEKDIQEEEKDIQEEEKTFKRRRNTFKRRRKDIQEEEKNITEENVSPEEQRENPKVYQAKQLKSLDEDRRTLKCLKTSDAPRIWPSER</sequence>
<reference evidence="7" key="1">
    <citation type="submission" date="2025-08" db="UniProtKB">
        <authorList>
            <consortium name="RefSeq"/>
        </authorList>
    </citation>
    <scope>IDENTIFICATION</scope>
    <source>
        <strain evidence="7">Wakin</strain>
        <tissue evidence="7">Muscle</tissue>
    </source>
</reference>
<organism evidence="6 7">
    <name type="scientific">Carassius auratus</name>
    <name type="common">Goldfish</name>
    <dbReference type="NCBI Taxonomy" id="7957"/>
    <lineage>
        <taxon>Eukaryota</taxon>
        <taxon>Metazoa</taxon>
        <taxon>Chordata</taxon>
        <taxon>Craniata</taxon>
        <taxon>Vertebrata</taxon>
        <taxon>Euteleostomi</taxon>
        <taxon>Actinopterygii</taxon>
        <taxon>Neopterygii</taxon>
        <taxon>Teleostei</taxon>
        <taxon>Ostariophysi</taxon>
        <taxon>Cypriniformes</taxon>
        <taxon>Cyprinidae</taxon>
        <taxon>Cyprininae</taxon>
        <taxon>Carassius</taxon>
    </lineage>
</organism>
<dbReference type="Pfam" id="PF04548">
    <property type="entry name" value="AIG1"/>
    <property type="match status" value="1"/>
</dbReference>
<feature type="compositionally biased region" description="Basic residues" evidence="4">
    <location>
        <begin position="225"/>
        <end position="237"/>
    </location>
</feature>
<dbReference type="GO" id="GO:0005525">
    <property type="term" value="F:GTP binding"/>
    <property type="evidence" value="ECO:0007669"/>
    <property type="project" value="UniProtKB-KW"/>
</dbReference>
<dbReference type="Gene3D" id="3.40.50.300">
    <property type="entry name" value="P-loop containing nucleotide triphosphate hydrolases"/>
    <property type="match status" value="1"/>
</dbReference>
<dbReference type="OrthoDB" id="425923at2759"/>
<evidence type="ECO:0000256" key="3">
    <source>
        <dbReference type="ARBA" id="ARBA00023134"/>
    </source>
</evidence>
<proteinExistence type="inferred from homology"/>
<dbReference type="GeneID" id="113073237"/>
<dbReference type="InterPro" id="IPR045058">
    <property type="entry name" value="GIMA/IAN/Toc"/>
</dbReference>
<evidence type="ECO:0000256" key="1">
    <source>
        <dbReference type="ARBA" id="ARBA00008535"/>
    </source>
</evidence>
<dbReference type="InterPro" id="IPR027417">
    <property type="entry name" value="P-loop_NTPase"/>
</dbReference>
<keyword evidence="3" id="KW-0342">GTP-binding</keyword>
<evidence type="ECO:0000256" key="2">
    <source>
        <dbReference type="ARBA" id="ARBA00022741"/>
    </source>
</evidence>
<protein>
    <submittedName>
        <fullName evidence="7">GTPase IMAP family member 4-like</fullName>
    </submittedName>
</protein>
<dbReference type="PROSITE" id="PS51720">
    <property type="entry name" value="G_AIG1"/>
    <property type="match status" value="1"/>
</dbReference>
<evidence type="ECO:0000259" key="5">
    <source>
        <dbReference type="PROSITE" id="PS51720"/>
    </source>
</evidence>
<dbReference type="InterPro" id="IPR006703">
    <property type="entry name" value="G_AIG1"/>
</dbReference>
<dbReference type="Proteomes" id="UP000515129">
    <property type="component" value="Unplaced"/>
</dbReference>
<evidence type="ECO:0000313" key="6">
    <source>
        <dbReference type="Proteomes" id="UP000515129"/>
    </source>
</evidence>
<evidence type="ECO:0000256" key="4">
    <source>
        <dbReference type="SAM" id="MobiDB-lite"/>
    </source>
</evidence>
<gene>
    <name evidence="7" type="primary">LOC113073237</name>
</gene>
<feature type="region of interest" description="Disordered" evidence="4">
    <location>
        <begin position="203"/>
        <end position="270"/>
    </location>
</feature>
<comment type="similarity">
    <text evidence="1">Belongs to the TRAFAC class TrmE-Era-EngA-EngB-Septin-like GTPase superfamily. AIG1/Toc34/Toc159-like paraseptin GTPase family. IAN subfamily.</text>
</comment>
<keyword evidence="2" id="KW-0547">Nucleotide-binding</keyword>
<dbReference type="AlphaFoldDB" id="A0A6P6N0Q5"/>
<feature type="compositionally biased region" description="Acidic residues" evidence="4">
    <location>
        <begin position="203"/>
        <end position="220"/>
    </location>
</feature>
<keyword evidence="6" id="KW-1185">Reference proteome</keyword>
<dbReference type="SUPFAM" id="SSF52540">
    <property type="entry name" value="P-loop containing nucleoside triphosphate hydrolases"/>
    <property type="match status" value="1"/>
</dbReference>
<evidence type="ECO:0000313" key="7">
    <source>
        <dbReference type="RefSeq" id="XP_026101901.1"/>
    </source>
</evidence>
<accession>A0A6P6N0Q5</accession>
<feature type="compositionally biased region" description="Basic and acidic residues" evidence="4">
    <location>
        <begin position="238"/>
        <end position="247"/>
    </location>
</feature>